<comment type="similarity">
    <text evidence="1">Belongs to the AAA ATPase family.</text>
</comment>
<proteinExistence type="inferred from homology"/>
<keyword evidence="1" id="KW-0067">ATP-binding</keyword>
<dbReference type="EMBL" id="LJYW01000001">
    <property type="protein sequence ID" value="KPL55540.1"/>
    <property type="molecule type" value="Genomic_DNA"/>
</dbReference>
<dbReference type="InterPro" id="IPR003959">
    <property type="entry name" value="ATPase_AAA_core"/>
</dbReference>
<reference evidence="4 5" key="2">
    <citation type="submission" date="2015-10" db="EMBL/GenBank/DDBJ databases">
        <title>Draft Genome Sequence of Prosthecomicrobium hirschii ATCC 27832.</title>
        <authorList>
            <person name="Daniel J."/>
            <person name="Givan S.A."/>
            <person name="Brun Y.V."/>
            <person name="Brown P.J."/>
        </authorList>
    </citation>
    <scope>NUCLEOTIDE SEQUENCE [LARGE SCALE GENOMIC DNA]</scope>
    <source>
        <strain evidence="4 5">16</strain>
    </source>
</reference>
<dbReference type="AlphaFoldDB" id="A0A0P6WL79"/>
<dbReference type="GO" id="GO:0016887">
    <property type="term" value="F:ATP hydrolysis activity"/>
    <property type="evidence" value="ECO:0007669"/>
    <property type="project" value="InterPro"/>
</dbReference>
<dbReference type="RefSeq" id="WP_054361708.1">
    <property type="nucleotide sequence ID" value="NZ_LJYW01000001.1"/>
</dbReference>
<protein>
    <recommendedName>
        <fullName evidence="3">AAA+ ATPase domain-containing protein</fullName>
    </recommendedName>
</protein>
<dbReference type="InterPro" id="IPR027417">
    <property type="entry name" value="P-loop_NTPase"/>
</dbReference>
<reference evidence="4 5" key="1">
    <citation type="submission" date="2015-09" db="EMBL/GenBank/DDBJ databases">
        <authorList>
            <person name="Jackson K.R."/>
            <person name="Lunt B.L."/>
            <person name="Fisher J.N.B."/>
            <person name="Gardner A.V."/>
            <person name="Bailey M.E."/>
            <person name="Deus L.M."/>
            <person name="Earl A.S."/>
            <person name="Gibby P.D."/>
            <person name="Hartmann K.A."/>
            <person name="Liu J.E."/>
            <person name="Manci A.M."/>
            <person name="Nielsen D.A."/>
            <person name="Solomon M.B."/>
            <person name="Breakwell D.P."/>
            <person name="Burnett S.H."/>
            <person name="Grose J.H."/>
        </authorList>
    </citation>
    <scope>NUCLEOTIDE SEQUENCE [LARGE SCALE GENOMIC DNA]</scope>
    <source>
        <strain evidence="4 5">16</strain>
    </source>
</reference>
<evidence type="ECO:0000259" key="3">
    <source>
        <dbReference type="SMART" id="SM00382"/>
    </source>
</evidence>
<dbReference type="GO" id="GO:0005524">
    <property type="term" value="F:ATP binding"/>
    <property type="evidence" value="ECO:0007669"/>
    <property type="project" value="UniProtKB-KW"/>
</dbReference>
<dbReference type="CDD" id="cd19481">
    <property type="entry name" value="RecA-like_protease"/>
    <property type="match status" value="1"/>
</dbReference>
<name>A0A0P6WL79_9HYPH</name>
<dbReference type="PROSITE" id="PS00674">
    <property type="entry name" value="AAA"/>
    <property type="match status" value="1"/>
</dbReference>
<dbReference type="STRING" id="665126.ABB55_27635"/>
<evidence type="ECO:0000313" key="4">
    <source>
        <dbReference type="EMBL" id="KPL55540.1"/>
    </source>
</evidence>
<evidence type="ECO:0000256" key="2">
    <source>
        <dbReference type="SAM" id="MobiDB-lite"/>
    </source>
</evidence>
<gene>
    <name evidence="4" type="ORF">ABB55_27635</name>
</gene>
<comment type="caution">
    <text evidence="4">The sequence shown here is derived from an EMBL/GenBank/DDBJ whole genome shotgun (WGS) entry which is preliminary data.</text>
</comment>
<keyword evidence="5" id="KW-1185">Reference proteome</keyword>
<accession>A0A0P6WL79</accession>
<dbReference type="Proteomes" id="UP000048984">
    <property type="component" value="Unassembled WGS sequence"/>
</dbReference>
<dbReference type="InterPro" id="IPR003960">
    <property type="entry name" value="ATPase_AAA_CS"/>
</dbReference>
<sequence length="303" mass="32977">MRETRSMSPTPLRRATLPADLGTILEPGEAEEPILTPAVRRAMIDWMAEIEARDALAQAGLKPRLSALLEGPPGCGKTTLAHHIAARRGIPMLAVGAENLLGMYLGESEGKVAKLFGALEQSRSEVLLFLDEIDAIGGKRSNATDPGGSVSARNSMLTVLLRRVEQCRTIMIAATNRPDTLDEALWRRFGLQITVDLPGDDERYAILKRYAAPFRFDEDLLDALTDLTEGAAPSLLRQLMEGLKRDMILGRTPAGIDAADAVAAVTSAIRPHPDYEPPRLWTAGLPDGFPWPPSRETSREPGR</sequence>
<organism evidence="4 5">
    <name type="scientific">Prosthecodimorpha hirschii</name>
    <dbReference type="NCBI Taxonomy" id="665126"/>
    <lineage>
        <taxon>Bacteria</taxon>
        <taxon>Pseudomonadati</taxon>
        <taxon>Pseudomonadota</taxon>
        <taxon>Alphaproteobacteria</taxon>
        <taxon>Hyphomicrobiales</taxon>
        <taxon>Ancalomicrobiaceae</taxon>
        <taxon>Prosthecodimorpha</taxon>
    </lineage>
</organism>
<dbReference type="PANTHER" id="PTHR23077">
    <property type="entry name" value="AAA-FAMILY ATPASE"/>
    <property type="match status" value="1"/>
</dbReference>
<dbReference type="SUPFAM" id="SSF52540">
    <property type="entry name" value="P-loop containing nucleoside triphosphate hydrolases"/>
    <property type="match status" value="1"/>
</dbReference>
<feature type="region of interest" description="Disordered" evidence="2">
    <location>
        <begin position="276"/>
        <end position="303"/>
    </location>
</feature>
<dbReference type="InterPro" id="IPR003593">
    <property type="entry name" value="AAA+_ATPase"/>
</dbReference>
<evidence type="ECO:0000256" key="1">
    <source>
        <dbReference type="RuleBase" id="RU003651"/>
    </source>
</evidence>
<keyword evidence="1" id="KW-0547">Nucleotide-binding</keyword>
<dbReference type="InterPro" id="IPR050168">
    <property type="entry name" value="AAA_ATPase_domain"/>
</dbReference>
<dbReference type="SMART" id="SM00382">
    <property type="entry name" value="AAA"/>
    <property type="match status" value="1"/>
</dbReference>
<feature type="domain" description="AAA+ ATPase" evidence="3">
    <location>
        <begin position="63"/>
        <end position="199"/>
    </location>
</feature>
<evidence type="ECO:0000313" key="5">
    <source>
        <dbReference type="Proteomes" id="UP000048984"/>
    </source>
</evidence>
<dbReference type="Pfam" id="PF00004">
    <property type="entry name" value="AAA"/>
    <property type="match status" value="1"/>
</dbReference>
<dbReference type="Gene3D" id="3.40.50.300">
    <property type="entry name" value="P-loop containing nucleotide triphosphate hydrolases"/>
    <property type="match status" value="1"/>
</dbReference>